<comment type="subcellular location">
    <subcellularLocation>
        <location evidence="2">Cytoplasm</location>
    </subcellularLocation>
    <subcellularLocation>
        <location evidence="1">Nucleus</location>
    </subcellularLocation>
</comment>
<dbReference type="GO" id="GO:0030014">
    <property type="term" value="C:CCR4-NOT complex"/>
    <property type="evidence" value="ECO:0007669"/>
    <property type="project" value="InterPro"/>
</dbReference>
<keyword evidence="8" id="KW-0804">Transcription</keyword>
<sequence length="491" mass="55747">MTLSFEEMNLLYSLLRSEQRPIDEIGIGLSEVQEDKMMFKSTERLTAFAILYLTYSLQQSSANPFVALFINAACDEGAEKYERAFVLQLLDCGGSGGSKEAFPSREHLQHQYGDKVHPEADNSLFKNISLKNIVPDPDVPHGCDANSQEYVPWNRRNNSKDVMFDLQPGVKPKLGYGDRDEALAGLLANLSPEGIGPQWIRSRPPRLPIQDGELVWLNPDSNHELVWDHCMCADTSRGAAVRGLIAKALKGPLAPSQQEQVLVELTNDPKLVYHCGLAPRKLPELVENNPLIAVEVLTKLINSPEIADYFTVLVNMDMSLHSMEVVNRLTTAVELPKEFIRMYITNCISLCENIKDKYMQNRLVRLVCVFLQSLIRNRIIDGQFALRIFSLKSKHSALSFHELEKQLVYLDFSRPWNEWAFFMLSTVFGRFGCSREGILKPHGSFIYDKVLFFLYWTYVMTNWLNRVLDNIINVAGAPYLNEVDLVSSNFG</sequence>
<dbReference type="Pfam" id="PF10155">
    <property type="entry name" value="CNOT11"/>
    <property type="match status" value="1"/>
</dbReference>
<dbReference type="PANTHER" id="PTHR15975">
    <property type="entry name" value="CCR4-NOT TRANSCRIPTION COMPLEX SUBUNIT 11"/>
    <property type="match status" value="1"/>
</dbReference>
<comment type="similarity">
    <text evidence="3">Belongs to the CNOT11 family.</text>
</comment>
<comment type="caution">
    <text evidence="10">The sequence shown here is derived from an EMBL/GenBank/DDBJ whole genome shotgun (WGS) entry which is preliminary data.</text>
</comment>
<dbReference type="AlphaFoldDB" id="A0A8X8D609"/>
<reference evidence="10" key="1">
    <citation type="journal article" date="2020" name="bioRxiv">
        <title>Hybrid origin of Populus tomentosa Carr. identified through genome sequencing and phylogenomic analysis.</title>
        <authorList>
            <person name="An X."/>
            <person name="Gao K."/>
            <person name="Chen Z."/>
            <person name="Li J."/>
            <person name="Yang X."/>
            <person name="Yang X."/>
            <person name="Zhou J."/>
            <person name="Guo T."/>
            <person name="Zhao T."/>
            <person name="Huang S."/>
            <person name="Miao D."/>
            <person name="Khan W.U."/>
            <person name="Rao P."/>
            <person name="Ye M."/>
            <person name="Lei B."/>
            <person name="Liao W."/>
            <person name="Wang J."/>
            <person name="Ji L."/>
            <person name="Li Y."/>
            <person name="Guo B."/>
            <person name="Mustafa N.S."/>
            <person name="Li S."/>
            <person name="Yun Q."/>
            <person name="Keller S.R."/>
            <person name="Mao J."/>
            <person name="Zhang R."/>
            <person name="Strauss S.H."/>
        </authorList>
    </citation>
    <scope>NUCLEOTIDE SEQUENCE</scope>
    <source>
        <strain evidence="10">GM15</strain>
        <tissue evidence="10">Leaf</tissue>
    </source>
</reference>
<evidence type="ECO:0000256" key="8">
    <source>
        <dbReference type="ARBA" id="ARBA00023163"/>
    </source>
</evidence>
<dbReference type="GO" id="GO:0005737">
    <property type="term" value="C:cytoplasm"/>
    <property type="evidence" value="ECO:0007669"/>
    <property type="project" value="UniProtKB-SubCell"/>
</dbReference>
<evidence type="ECO:0000256" key="9">
    <source>
        <dbReference type="ARBA" id="ARBA00023242"/>
    </source>
</evidence>
<organism evidence="10 11">
    <name type="scientific">Populus tomentosa</name>
    <name type="common">Chinese white poplar</name>
    <dbReference type="NCBI Taxonomy" id="118781"/>
    <lineage>
        <taxon>Eukaryota</taxon>
        <taxon>Viridiplantae</taxon>
        <taxon>Streptophyta</taxon>
        <taxon>Embryophyta</taxon>
        <taxon>Tracheophyta</taxon>
        <taxon>Spermatophyta</taxon>
        <taxon>Magnoliopsida</taxon>
        <taxon>eudicotyledons</taxon>
        <taxon>Gunneridae</taxon>
        <taxon>Pentapetalae</taxon>
        <taxon>rosids</taxon>
        <taxon>fabids</taxon>
        <taxon>Malpighiales</taxon>
        <taxon>Salicaceae</taxon>
        <taxon>Saliceae</taxon>
        <taxon>Populus</taxon>
    </lineage>
</organism>
<proteinExistence type="inferred from homology"/>
<dbReference type="InterPro" id="IPR019312">
    <property type="entry name" value="CNOT11"/>
</dbReference>
<evidence type="ECO:0000256" key="7">
    <source>
        <dbReference type="ARBA" id="ARBA00023158"/>
    </source>
</evidence>
<dbReference type="Proteomes" id="UP000886885">
    <property type="component" value="Chromosome 4A"/>
</dbReference>
<evidence type="ECO:0000256" key="2">
    <source>
        <dbReference type="ARBA" id="ARBA00004496"/>
    </source>
</evidence>
<evidence type="ECO:0000256" key="6">
    <source>
        <dbReference type="ARBA" id="ARBA00023015"/>
    </source>
</evidence>
<evidence type="ECO:0000256" key="3">
    <source>
        <dbReference type="ARBA" id="ARBA00008030"/>
    </source>
</evidence>
<keyword evidence="7" id="KW-0943">RNA-mediated gene silencing</keyword>
<accession>A0A8X8D609</accession>
<keyword evidence="9" id="KW-0539">Nucleus</keyword>
<dbReference type="GO" id="GO:0005634">
    <property type="term" value="C:nucleus"/>
    <property type="evidence" value="ECO:0007669"/>
    <property type="project" value="UniProtKB-SubCell"/>
</dbReference>
<dbReference type="PANTHER" id="PTHR15975:SF0">
    <property type="entry name" value="CCR4-NOT TRANSCRIPTION COMPLEX SUBUNIT 11"/>
    <property type="match status" value="1"/>
</dbReference>
<name>A0A8X8D609_POPTO</name>
<protein>
    <recommendedName>
        <fullName evidence="4">CCR4-NOT transcription complex subunit 11</fullName>
    </recommendedName>
</protein>
<dbReference type="OrthoDB" id="10265389at2759"/>
<evidence type="ECO:0000256" key="4">
    <source>
        <dbReference type="ARBA" id="ARBA00014872"/>
    </source>
</evidence>
<evidence type="ECO:0000313" key="10">
    <source>
        <dbReference type="EMBL" id="KAG6779120.1"/>
    </source>
</evidence>
<evidence type="ECO:0000256" key="1">
    <source>
        <dbReference type="ARBA" id="ARBA00004123"/>
    </source>
</evidence>
<evidence type="ECO:0000313" key="11">
    <source>
        <dbReference type="Proteomes" id="UP000886885"/>
    </source>
</evidence>
<keyword evidence="5" id="KW-0963">Cytoplasm</keyword>
<keyword evidence="11" id="KW-1185">Reference proteome</keyword>
<dbReference type="GO" id="GO:0031047">
    <property type="term" value="P:regulatory ncRNA-mediated gene silencing"/>
    <property type="evidence" value="ECO:0007669"/>
    <property type="project" value="UniProtKB-KW"/>
</dbReference>
<dbReference type="EMBL" id="JAAWWB010000007">
    <property type="protein sequence ID" value="KAG6779120.1"/>
    <property type="molecule type" value="Genomic_DNA"/>
</dbReference>
<gene>
    <name evidence="10" type="ORF">POTOM_015489</name>
</gene>
<keyword evidence="6" id="KW-0805">Transcription regulation</keyword>
<evidence type="ECO:0000256" key="5">
    <source>
        <dbReference type="ARBA" id="ARBA00022490"/>
    </source>
</evidence>